<dbReference type="KEGG" id="halz:E5139_12960"/>
<dbReference type="AlphaFoldDB" id="A0A4D6KLQ6"/>
<gene>
    <name evidence="1" type="ORF">E5139_12960</name>
</gene>
<organism evidence="1 2">
    <name type="scientific">Halomicrobium mukohataei</name>
    <dbReference type="NCBI Taxonomy" id="57705"/>
    <lineage>
        <taxon>Archaea</taxon>
        <taxon>Methanobacteriati</taxon>
        <taxon>Methanobacteriota</taxon>
        <taxon>Stenosarchaea group</taxon>
        <taxon>Halobacteria</taxon>
        <taxon>Halobacteriales</taxon>
        <taxon>Haloarculaceae</taxon>
        <taxon>Halomicrobium</taxon>
    </lineage>
</organism>
<dbReference type="EMBL" id="CP039375">
    <property type="protein sequence ID" value="QCD66513.1"/>
    <property type="molecule type" value="Genomic_DNA"/>
</dbReference>
<sequence length="101" mass="11277">MSDRATQLRTLAEEIADRNGVQDAWTAKSFTDRLFVVEVPPGERLPEAVERSILAHDCRGADEVYGMDGVDGPDFAGDLDDGRRYRFVDVQSRGELQSYVV</sequence>
<dbReference type="RefSeq" id="WP_015762924.1">
    <property type="nucleotide sequence ID" value="NZ_CP039375.1"/>
</dbReference>
<protein>
    <submittedName>
        <fullName evidence="1">Uncharacterized protein</fullName>
    </submittedName>
</protein>
<proteinExistence type="predicted"/>
<dbReference type="GeneID" id="42179866"/>
<reference evidence="1 2" key="1">
    <citation type="submission" date="2019-04" db="EMBL/GenBank/DDBJ databases">
        <title>Complete genome sequence of Arthrobacter sp. ZXY-2 associated with effective atrazine degradation and salt adaptation.</title>
        <authorList>
            <person name="Zhao X."/>
        </authorList>
    </citation>
    <scope>NUCLEOTIDE SEQUENCE [LARGE SCALE GENOMIC DNA]</scope>
    <source>
        <strain evidence="2">ZP60</strain>
    </source>
</reference>
<dbReference type="OMA" id="AWTAKSF"/>
<reference evidence="1 2" key="2">
    <citation type="submission" date="2019-04" db="EMBL/GenBank/DDBJ databases">
        <authorList>
            <person name="Yang S."/>
            <person name="Wei W."/>
        </authorList>
    </citation>
    <scope>NUCLEOTIDE SEQUENCE [LARGE SCALE GENOMIC DNA]</scope>
    <source>
        <strain evidence="2">ZP60</strain>
    </source>
</reference>
<accession>A0A4D6KLQ6</accession>
<dbReference type="Proteomes" id="UP000297053">
    <property type="component" value="Chromosome"/>
</dbReference>
<evidence type="ECO:0000313" key="2">
    <source>
        <dbReference type="Proteomes" id="UP000297053"/>
    </source>
</evidence>
<evidence type="ECO:0000313" key="1">
    <source>
        <dbReference type="EMBL" id="QCD66513.1"/>
    </source>
</evidence>
<name>A0A4D6KLQ6_9EURY</name>